<evidence type="ECO:0000259" key="1">
    <source>
        <dbReference type="PROSITE" id="PS50878"/>
    </source>
</evidence>
<evidence type="ECO:0000313" key="2">
    <source>
        <dbReference type="EMBL" id="KFA67241.1"/>
    </source>
</evidence>
<dbReference type="OrthoDB" id="4842715at2759"/>
<name>A0A084QTF6_STAC4</name>
<dbReference type="InterPro" id="IPR000477">
    <property type="entry name" value="RT_dom"/>
</dbReference>
<dbReference type="OMA" id="TSACSWR"/>
<proteinExistence type="predicted"/>
<dbReference type="PROSITE" id="PS50878">
    <property type="entry name" value="RT_POL"/>
    <property type="match status" value="1"/>
</dbReference>
<dbReference type="HOGENOM" id="CLU_150216_0_0_1"/>
<reference evidence="2 3" key="1">
    <citation type="journal article" date="2014" name="BMC Genomics">
        <title>Comparative genome sequencing reveals chemotype-specific gene clusters in the toxigenic black mold Stachybotrys.</title>
        <authorList>
            <person name="Semeiks J."/>
            <person name="Borek D."/>
            <person name="Otwinowski Z."/>
            <person name="Grishin N.V."/>
        </authorList>
    </citation>
    <scope>NUCLEOTIDE SEQUENCE [LARGE SCALE GENOMIC DNA]</scope>
    <source>
        <strain evidence="2 3">IBT 40285</strain>
    </source>
</reference>
<organism evidence="2 3">
    <name type="scientific">Stachybotrys chlorohalonatus (strain IBT 40285)</name>
    <dbReference type="NCBI Taxonomy" id="1283841"/>
    <lineage>
        <taxon>Eukaryota</taxon>
        <taxon>Fungi</taxon>
        <taxon>Dikarya</taxon>
        <taxon>Ascomycota</taxon>
        <taxon>Pezizomycotina</taxon>
        <taxon>Sordariomycetes</taxon>
        <taxon>Hypocreomycetidae</taxon>
        <taxon>Hypocreales</taxon>
        <taxon>Stachybotryaceae</taxon>
        <taxon>Stachybotrys</taxon>
    </lineage>
</organism>
<sequence>MIPKPSRRDLTSACSWRPISMLSCLGKGLERLIARRLAWASIHYGTLHPQQCGALLKRSAVDLVAALIHDIEEAFARKQVVTLVTMDIQGAFDTVMWNRLALRLRE</sequence>
<dbReference type="EMBL" id="KL660230">
    <property type="protein sequence ID" value="KFA67241.1"/>
    <property type="molecule type" value="Genomic_DNA"/>
</dbReference>
<dbReference type="Pfam" id="PF00078">
    <property type="entry name" value="RVT_1"/>
    <property type="match status" value="1"/>
</dbReference>
<dbReference type="AlphaFoldDB" id="A0A084QTF6"/>
<dbReference type="Proteomes" id="UP000028524">
    <property type="component" value="Unassembled WGS sequence"/>
</dbReference>
<gene>
    <name evidence="2" type="ORF">S40285_10738</name>
</gene>
<dbReference type="InParanoid" id="A0A084QTF6"/>
<feature type="domain" description="Reverse transcriptase" evidence="1">
    <location>
        <begin position="1"/>
        <end position="106"/>
    </location>
</feature>
<evidence type="ECO:0000313" key="3">
    <source>
        <dbReference type="Proteomes" id="UP000028524"/>
    </source>
</evidence>
<dbReference type="PANTHER" id="PTHR33481:SF1">
    <property type="entry name" value="ENDONUCLEASE_EXONUCLEASE_PHOSPHATASE DOMAIN-CONTAINING PROTEIN-RELATED"/>
    <property type="match status" value="1"/>
</dbReference>
<protein>
    <recommendedName>
        <fullName evidence="1">Reverse transcriptase domain-containing protein</fullName>
    </recommendedName>
</protein>
<accession>A0A084QTF6</accession>
<keyword evidence="3" id="KW-1185">Reference proteome</keyword>
<dbReference type="PANTHER" id="PTHR33481">
    <property type="entry name" value="REVERSE TRANSCRIPTASE"/>
    <property type="match status" value="1"/>
</dbReference>
<dbReference type="STRING" id="1283841.A0A084QTF6"/>